<dbReference type="InterPro" id="IPR003663">
    <property type="entry name" value="Sugar/inositol_transpt"/>
</dbReference>
<protein>
    <recommendedName>
        <fullName evidence="9">Major facilitator superfamily (MFS) profile domain-containing protein</fullName>
    </recommendedName>
</protein>
<dbReference type="InterPro" id="IPR050814">
    <property type="entry name" value="Myo-inositol_Transporter"/>
</dbReference>
<feature type="transmembrane region" description="Helical" evidence="8">
    <location>
        <begin position="514"/>
        <end position="538"/>
    </location>
</feature>
<evidence type="ECO:0000256" key="7">
    <source>
        <dbReference type="SAM" id="MobiDB-lite"/>
    </source>
</evidence>
<keyword evidence="3" id="KW-0813">Transport</keyword>
<dbReference type="SUPFAM" id="SSF103473">
    <property type="entry name" value="MFS general substrate transporter"/>
    <property type="match status" value="1"/>
</dbReference>
<name>A0A8H3EUH0_9LECA</name>
<comment type="subcellular location">
    <subcellularLocation>
        <location evidence="1">Membrane</location>
        <topology evidence="1">Multi-pass membrane protein</topology>
    </subcellularLocation>
</comment>
<dbReference type="InterPro" id="IPR036259">
    <property type="entry name" value="MFS_trans_sf"/>
</dbReference>
<dbReference type="Pfam" id="PF00083">
    <property type="entry name" value="Sugar_tr"/>
    <property type="match status" value="1"/>
</dbReference>
<dbReference type="PROSITE" id="PS50850">
    <property type="entry name" value="MFS"/>
    <property type="match status" value="1"/>
</dbReference>
<dbReference type="AlphaFoldDB" id="A0A8H3EUH0"/>
<dbReference type="Gene3D" id="1.20.1250.20">
    <property type="entry name" value="MFS general substrate transporter like domains"/>
    <property type="match status" value="1"/>
</dbReference>
<comment type="caution">
    <text evidence="10">The sequence shown here is derived from an EMBL/GenBank/DDBJ whole genome shotgun (WGS) entry which is preliminary data.</text>
</comment>
<dbReference type="PANTHER" id="PTHR48020">
    <property type="entry name" value="PROTON MYO-INOSITOL COTRANSPORTER"/>
    <property type="match status" value="1"/>
</dbReference>
<evidence type="ECO:0000313" key="11">
    <source>
        <dbReference type="Proteomes" id="UP000664521"/>
    </source>
</evidence>
<feature type="transmembrane region" description="Helical" evidence="8">
    <location>
        <begin position="184"/>
        <end position="202"/>
    </location>
</feature>
<dbReference type="GO" id="GO:0015791">
    <property type="term" value="P:polyol transmembrane transport"/>
    <property type="evidence" value="ECO:0007669"/>
    <property type="project" value="UniProtKB-ARBA"/>
</dbReference>
<dbReference type="OrthoDB" id="6339427at2759"/>
<evidence type="ECO:0000256" key="1">
    <source>
        <dbReference type="ARBA" id="ARBA00004141"/>
    </source>
</evidence>
<evidence type="ECO:0000256" key="6">
    <source>
        <dbReference type="ARBA" id="ARBA00023136"/>
    </source>
</evidence>
<comment type="similarity">
    <text evidence="2">Belongs to the major facilitator superfamily. Sugar transporter (TC 2.A.1.1) family.</text>
</comment>
<dbReference type="InterPro" id="IPR005829">
    <property type="entry name" value="Sugar_transporter_CS"/>
</dbReference>
<accession>A0A8H3EUH0</accession>
<feature type="transmembrane region" description="Helical" evidence="8">
    <location>
        <begin position="271"/>
        <end position="290"/>
    </location>
</feature>
<proteinExistence type="inferred from homology"/>
<dbReference type="GO" id="GO:0015798">
    <property type="term" value="P:myo-inositol transport"/>
    <property type="evidence" value="ECO:0007669"/>
    <property type="project" value="UniProtKB-ARBA"/>
</dbReference>
<dbReference type="GO" id="GO:0022857">
    <property type="term" value="F:transmembrane transporter activity"/>
    <property type="evidence" value="ECO:0007669"/>
    <property type="project" value="InterPro"/>
</dbReference>
<evidence type="ECO:0000256" key="5">
    <source>
        <dbReference type="ARBA" id="ARBA00022989"/>
    </source>
</evidence>
<feature type="region of interest" description="Disordered" evidence="7">
    <location>
        <begin position="625"/>
        <end position="661"/>
    </location>
</feature>
<keyword evidence="5 8" id="KW-1133">Transmembrane helix</keyword>
<dbReference type="GO" id="GO:0016020">
    <property type="term" value="C:membrane"/>
    <property type="evidence" value="ECO:0007669"/>
    <property type="project" value="UniProtKB-SubCell"/>
</dbReference>
<feature type="transmembrane region" description="Helical" evidence="8">
    <location>
        <begin position="242"/>
        <end position="265"/>
    </location>
</feature>
<organism evidence="10 11">
    <name type="scientific">Heterodermia speciosa</name>
    <dbReference type="NCBI Taxonomy" id="116794"/>
    <lineage>
        <taxon>Eukaryota</taxon>
        <taxon>Fungi</taxon>
        <taxon>Dikarya</taxon>
        <taxon>Ascomycota</taxon>
        <taxon>Pezizomycotina</taxon>
        <taxon>Lecanoromycetes</taxon>
        <taxon>OSLEUM clade</taxon>
        <taxon>Lecanoromycetidae</taxon>
        <taxon>Caliciales</taxon>
        <taxon>Physciaceae</taxon>
        <taxon>Heterodermia</taxon>
    </lineage>
</organism>
<evidence type="ECO:0000256" key="8">
    <source>
        <dbReference type="SAM" id="Phobius"/>
    </source>
</evidence>
<evidence type="ECO:0000256" key="3">
    <source>
        <dbReference type="ARBA" id="ARBA00022448"/>
    </source>
</evidence>
<dbReference type="EMBL" id="CAJPDS010000011">
    <property type="protein sequence ID" value="CAF9912567.1"/>
    <property type="molecule type" value="Genomic_DNA"/>
</dbReference>
<keyword evidence="4 8" id="KW-0812">Transmembrane</keyword>
<dbReference type="InterPro" id="IPR005828">
    <property type="entry name" value="MFS_sugar_transport-like"/>
</dbReference>
<dbReference type="PROSITE" id="PS00217">
    <property type="entry name" value="SUGAR_TRANSPORT_2"/>
    <property type="match status" value="1"/>
</dbReference>
<dbReference type="PANTHER" id="PTHR48020:SF40">
    <property type="entry name" value="MAJOR FACILITATOR SUPERFAMILY (MFS) PROFILE DOMAIN-CONTAINING PROTEIN"/>
    <property type="match status" value="1"/>
</dbReference>
<evidence type="ECO:0000259" key="9">
    <source>
        <dbReference type="PROSITE" id="PS50850"/>
    </source>
</evidence>
<evidence type="ECO:0000313" key="10">
    <source>
        <dbReference type="EMBL" id="CAF9912567.1"/>
    </source>
</evidence>
<keyword evidence="6 8" id="KW-0472">Membrane</keyword>
<dbReference type="InterPro" id="IPR020846">
    <property type="entry name" value="MFS_dom"/>
</dbReference>
<evidence type="ECO:0000256" key="2">
    <source>
        <dbReference type="ARBA" id="ARBA00010992"/>
    </source>
</evidence>
<feature type="transmembrane region" description="Helical" evidence="8">
    <location>
        <begin position="452"/>
        <end position="472"/>
    </location>
</feature>
<feature type="transmembrane region" description="Helical" evidence="8">
    <location>
        <begin position="544"/>
        <end position="565"/>
    </location>
</feature>
<keyword evidence="11" id="KW-1185">Reference proteome</keyword>
<gene>
    <name evidence="10" type="ORF">HETSPECPRED_000975</name>
</gene>
<feature type="domain" description="Major facilitator superfamily (MFS) profile" evidence="9">
    <location>
        <begin position="97"/>
        <end position="569"/>
    </location>
</feature>
<feature type="transmembrane region" description="Helical" evidence="8">
    <location>
        <begin position="387"/>
        <end position="412"/>
    </location>
</feature>
<feature type="transmembrane region" description="Helical" evidence="8">
    <location>
        <begin position="150"/>
        <end position="172"/>
    </location>
</feature>
<feature type="transmembrane region" description="Helical" evidence="8">
    <location>
        <begin position="478"/>
        <end position="502"/>
    </location>
</feature>
<evidence type="ECO:0000256" key="4">
    <source>
        <dbReference type="ARBA" id="ARBA00022692"/>
    </source>
</evidence>
<feature type="transmembrane region" description="Helical" evidence="8">
    <location>
        <begin position="208"/>
        <end position="230"/>
    </location>
</feature>
<feature type="transmembrane region" description="Helical" evidence="8">
    <location>
        <begin position="424"/>
        <end position="445"/>
    </location>
</feature>
<dbReference type="Proteomes" id="UP000664521">
    <property type="component" value="Unassembled WGS sequence"/>
</dbReference>
<dbReference type="PRINTS" id="PR00171">
    <property type="entry name" value="SUGRTRNSPORT"/>
</dbReference>
<sequence length="661" mass="73880">MDHLPFQQLLEHNDTAKIENPLRRIPEDQLAAYIKTFWEENDLEKVVDLTTLPRGARLARDEEAFKAEGSLTPVEKAALQKEKHATIWTETREIKIILLTCCVGSVLHGWTQGAIVGPNQKWPEAVHINSTLFSGHNVRPDNSYRASPDLWQFAGTNAIVYFAASTVGAFLCDPLTHVLVGRRGAIFVAALFTFTASIGEAFVHTWQALFACRFLLGIGMGAKSSVIPVYESEVSPARLRGRILTSWQTGTALGIAISGAIPLIVPHSWRFQISSSFIPAFALLLLVFVGSESPRWLIKKERYDKAFIVLSRLRGNPLLAARDLVFIWAQFQVETTLFRRTNEDVIDLENRIPYLDPQVYKREIGLVGYARRITQLFTIPRVRRATLASFVVMTAQQLTGINVFAFLASSLFASGPGIPDTKSLRLFFGFGIVNFCSSAVAYFYIDSKGRRWLLILSLAAMFPFLLGTAFSFNLPNKSLVAVFLVFYTIAYSPGAGVVPFLYSSEIFPQMLREVGMAWASSVCWMGAGILDLCVPALIHRLGQRGLLGLFAALDLVALCLVWLFVPGTGRQIATMEEMNYVFGVATRQHVRYQVKVVTPWCIDHYVLRQEGFVPPLYRWQEDVEDTNENGDTHETAEKNNATSTEDVVYTNGAAKEDRKDE</sequence>
<reference evidence="10" key="1">
    <citation type="submission" date="2021-03" db="EMBL/GenBank/DDBJ databases">
        <authorList>
            <person name="Tagirdzhanova G."/>
        </authorList>
    </citation>
    <scope>NUCLEOTIDE SEQUENCE</scope>
</reference>